<organism evidence="2 3">
    <name type="scientific">Pseudobacteroides cellulosolvens ATCC 35603 = DSM 2933</name>
    <dbReference type="NCBI Taxonomy" id="398512"/>
    <lineage>
        <taxon>Bacteria</taxon>
        <taxon>Bacillati</taxon>
        <taxon>Bacillota</taxon>
        <taxon>Clostridia</taxon>
        <taxon>Eubacteriales</taxon>
        <taxon>Oscillospiraceae</taxon>
        <taxon>Pseudobacteroides</taxon>
    </lineage>
</organism>
<dbReference type="AlphaFoldDB" id="A0A0L6JKX5"/>
<dbReference type="PROSITE" id="PS51186">
    <property type="entry name" value="GNAT"/>
    <property type="match status" value="1"/>
</dbReference>
<dbReference type="EMBL" id="LGTC01000001">
    <property type="protein sequence ID" value="KNY26415.1"/>
    <property type="molecule type" value="Genomic_DNA"/>
</dbReference>
<dbReference type="Proteomes" id="UP000036923">
    <property type="component" value="Unassembled WGS sequence"/>
</dbReference>
<dbReference type="SUPFAM" id="SSF55729">
    <property type="entry name" value="Acyl-CoA N-acyltransferases (Nat)"/>
    <property type="match status" value="1"/>
</dbReference>
<gene>
    <name evidence="2" type="ORF">Bccel_1677</name>
</gene>
<dbReference type="Gene3D" id="3.40.630.30">
    <property type="match status" value="1"/>
</dbReference>
<sequence length="165" mass="19072">MEISNGISLVPLEESDIEELTPIMKRAFDEDSRIHLGKESGGPPGYDNGEFLREYGLNEKSTAFKILLEGQTIGAIILWINQETQHNYLGNLFIDSTIQNKNVGKQVWDYIENYYSKTVCWHTETPIFSMRNHHFYINKCGFHAVKIENPKNMEEGSFVLEKHMQ</sequence>
<proteinExistence type="predicted"/>
<dbReference type="STRING" id="398512.Bccel_1677"/>
<comment type="caution">
    <text evidence="2">The sequence shown here is derived from an EMBL/GenBank/DDBJ whole genome shotgun (WGS) entry which is preliminary data.</text>
</comment>
<feature type="domain" description="N-acetyltransferase" evidence="1">
    <location>
        <begin position="7"/>
        <end position="165"/>
    </location>
</feature>
<protein>
    <recommendedName>
        <fullName evidence="1">N-acetyltransferase domain-containing protein</fullName>
    </recommendedName>
</protein>
<dbReference type="InterPro" id="IPR016181">
    <property type="entry name" value="Acyl_CoA_acyltransferase"/>
</dbReference>
<keyword evidence="3" id="KW-1185">Reference proteome</keyword>
<name>A0A0L6JKX5_9FIRM</name>
<evidence type="ECO:0000313" key="3">
    <source>
        <dbReference type="Proteomes" id="UP000036923"/>
    </source>
</evidence>
<accession>A0A0L6JKX5</accession>
<reference evidence="3" key="1">
    <citation type="submission" date="2015-07" db="EMBL/GenBank/DDBJ databases">
        <title>Near-Complete Genome Sequence of the Cellulolytic Bacterium Bacteroides (Pseudobacteroides) cellulosolvens ATCC 35603.</title>
        <authorList>
            <person name="Dassa B."/>
            <person name="Utturkar S.M."/>
            <person name="Klingeman D.M."/>
            <person name="Hurt R.A."/>
            <person name="Keller M."/>
            <person name="Xu J."/>
            <person name="Reddy Y.H.K."/>
            <person name="Borovok I."/>
            <person name="Grinberg I.R."/>
            <person name="Lamed R."/>
            <person name="Zhivin O."/>
            <person name="Bayer E.A."/>
            <person name="Brown S.D."/>
        </authorList>
    </citation>
    <scope>NUCLEOTIDE SEQUENCE [LARGE SCALE GENOMIC DNA]</scope>
    <source>
        <strain evidence="3">DSM 2933</strain>
    </source>
</reference>
<dbReference type="eggNOG" id="COG0456">
    <property type="taxonomic scope" value="Bacteria"/>
</dbReference>
<dbReference type="InterPro" id="IPR000182">
    <property type="entry name" value="GNAT_dom"/>
</dbReference>
<evidence type="ECO:0000313" key="2">
    <source>
        <dbReference type="EMBL" id="KNY26415.1"/>
    </source>
</evidence>
<dbReference type="GO" id="GO:0016747">
    <property type="term" value="F:acyltransferase activity, transferring groups other than amino-acyl groups"/>
    <property type="evidence" value="ECO:0007669"/>
    <property type="project" value="InterPro"/>
</dbReference>
<dbReference type="OrthoDB" id="9786032at2"/>
<dbReference type="RefSeq" id="WP_036941379.1">
    <property type="nucleotide sequence ID" value="NZ_JQKC01000015.1"/>
</dbReference>
<dbReference type="Pfam" id="PF00583">
    <property type="entry name" value="Acetyltransf_1"/>
    <property type="match status" value="1"/>
</dbReference>
<evidence type="ECO:0000259" key="1">
    <source>
        <dbReference type="PROSITE" id="PS51186"/>
    </source>
</evidence>